<dbReference type="PROSITE" id="PS50082">
    <property type="entry name" value="WD_REPEATS_2"/>
    <property type="match status" value="3"/>
</dbReference>
<feature type="repeat" description="WD" evidence="14">
    <location>
        <begin position="500"/>
        <end position="532"/>
    </location>
</feature>
<evidence type="ECO:0000256" key="9">
    <source>
        <dbReference type="ARBA" id="ARBA00022927"/>
    </source>
</evidence>
<keyword evidence="5" id="KW-0813">Transport</keyword>
<dbReference type="GO" id="GO:0006606">
    <property type="term" value="P:protein import into nucleus"/>
    <property type="evidence" value="ECO:0007669"/>
    <property type="project" value="TreeGrafter"/>
</dbReference>
<evidence type="ECO:0000313" key="16">
    <source>
        <dbReference type="EMBL" id="GAA48465.1"/>
    </source>
</evidence>
<dbReference type="InterPro" id="IPR015943">
    <property type="entry name" value="WD40/YVTN_repeat-like_dom_sf"/>
</dbReference>
<evidence type="ECO:0000256" key="8">
    <source>
        <dbReference type="ARBA" id="ARBA00022816"/>
    </source>
</evidence>
<evidence type="ECO:0000313" key="17">
    <source>
        <dbReference type="Proteomes" id="UP000008909"/>
    </source>
</evidence>
<name>G7Y679_CLOSI</name>
<keyword evidence="17" id="KW-1185">Reference proteome</keyword>
<keyword evidence="9" id="KW-0653">Protein transport</keyword>
<dbReference type="EMBL" id="DF142891">
    <property type="protein sequence ID" value="GAA48465.1"/>
    <property type="molecule type" value="Genomic_DNA"/>
</dbReference>
<feature type="repeat" description="WD" evidence="14">
    <location>
        <begin position="429"/>
        <end position="464"/>
    </location>
</feature>
<keyword evidence="6 14" id="KW-0853">WD repeat</keyword>
<keyword evidence="11" id="KW-0906">Nuclear pore complex</keyword>
<dbReference type="PANTHER" id="PTHR11024:SF2">
    <property type="entry name" value="PROTEIN SEC13 HOMOLOG"/>
    <property type="match status" value="1"/>
</dbReference>
<dbReference type="SMART" id="SM00320">
    <property type="entry name" value="WD40"/>
    <property type="match status" value="6"/>
</dbReference>
<dbReference type="SUPFAM" id="SSF50978">
    <property type="entry name" value="WD40 repeat-like"/>
    <property type="match status" value="1"/>
</dbReference>
<keyword evidence="10" id="KW-0811">Translocation</keyword>
<dbReference type="Proteomes" id="UP000008909">
    <property type="component" value="Unassembled WGS sequence"/>
</dbReference>
<reference key="2">
    <citation type="submission" date="2011-10" db="EMBL/GenBank/DDBJ databases">
        <title>The genome and transcriptome sequence of Clonorchis sinensis provide insights into the carcinogenic liver fluke.</title>
        <authorList>
            <person name="Wang X."/>
            <person name="Huang Y."/>
            <person name="Chen W."/>
            <person name="Liu H."/>
            <person name="Guo L."/>
            <person name="Chen Y."/>
            <person name="Luo F."/>
            <person name="Zhou W."/>
            <person name="Sun J."/>
            <person name="Mao Q."/>
            <person name="Liang P."/>
            <person name="Zhou C."/>
            <person name="Tian Y."/>
            <person name="Men J."/>
            <person name="Lv X."/>
            <person name="Huang L."/>
            <person name="Zhou J."/>
            <person name="Hu Y."/>
            <person name="Li R."/>
            <person name="Zhang F."/>
            <person name="Lei H."/>
            <person name="Li X."/>
            <person name="Hu X."/>
            <person name="Liang C."/>
            <person name="Xu J."/>
            <person name="Wu Z."/>
            <person name="Yu X."/>
        </authorList>
    </citation>
    <scope>NUCLEOTIDE SEQUENCE</scope>
    <source>
        <strain>Henan</strain>
    </source>
</reference>
<keyword evidence="7" id="KW-0677">Repeat</keyword>
<gene>
    <name evidence="16" type="ORF">CLF_101645</name>
</gene>
<evidence type="ECO:0000256" key="10">
    <source>
        <dbReference type="ARBA" id="ARBA00023010"/>
    </source>
</evidence>
<dbReference type="InterPro" id="IPR037363">
    <property type="entry name" value="Sec13/Seh1_fam"/>
</dbReference>
<accession>G7Y679</accession>
<evidence type="ECO:0000256" key="11">
    <source>
        <dbReference type="ARBA" id="ARBA00023132"/>
    </source>
</evidence>
<keyword evidence="13" id="KW-0539">Nucleus</keyword>
<evidence type="ECO:0000256" key="6">
    <source>
        <dbReference type="ARBA" id="ARBA00022574"/>
    </source>
</evidence>
<dbReference type="Gene3D" id="2.130.10.10">
    <property type="entry name" value="YVTN repeat-like/Quinoprotein amine dehydrogenase"/>
    <property type="match status" value="1"/>
</dbReference>
<evidence type="ECO:0000256" key="14">
    <source>
        <dbReference type="PROSITE-ProRule" id="PRU00221"/>
    </source>
</evidence>
<dbReference type="GO" id="GO:0031080">
    <property type="term" value="C:nuclear pore outer ring"/>
    <property type="evidence" value="ECO:0007669"/>
    <property type="project" value="TreeGrafter"/>
</dbReference>
<protein>
    <recommendedName>
        <fullName evidence="4">Protein SEC13 homolog</fullName>
    </recommendedName>
</protein>
<keyword evidence="12" id="KW-0458">Lysosome</keyword>
<evidence type="ECO:0000256" key="3">
    <source>
        <dbReference type="ARBA" id="ARBA00010102"/>
    </source>
</evidence>
<evidence type="ECO:0000256" key="4">
    <source>
        <dbReference type="ARBA" id="ARBA00019195"/>
    </source>
</evidence>
<comment type="subcellular location">
    <subcellularLocation>
        <location evidence="1">Lysosome</location>
    </subcellularLocation>
    <subcellularLocation>
        <location evidence="2">Nucleus</location>
        <location evidence="2">Nuclear pore complex</location>
    </subcellularLocation>
</comment>
<evidence type="ECO:0000256" key="1">
    <source>
        <dbReference type="ARBA" id="ARBA00004371"/>
    </source>
</evidence>
<feature type="compositionally biased region" description="Basic and acidic residues" evidence="15">
    <location>
        <begin position="208"/>
        <end position="220"/>
    </location>
</feature>
<dbReference type="Pfam" id="PF00400">
    <property type="entry name" value="WD40"/>
    <property type="match status" value="4"/>
</dbReference>
<organism evidence="16 17">
    <name type="scientific">Clonorchis sinensis</name>
    <name type="common">Chinese liver fluke</name>
    <dbReference type="NCBI Taxonomy" id="79923"/>
    <lineage>
        <taxon>Eukaryota</taxon>
        <taxon>Metazoa</taxon>
        <taxon>Spiralia</taxon>
        <taxon>Lophotrochozoa</taxon>
        <taxon>Platyhelminthes</taxon>
        <taxon>Trematoda</taxon>
        <taxon>Digenea</taxon>
        <taxon>Opisthorchiida</taxon>
        <taxon>Opisthorchiata</taxon>
        <taxon>Opisthorchiidae</taxon>
        <taxon>Clonorchis</taxon>
    </lineage>
</organism>
<evidence type="ECO:0000256" key="5">
    <source>
        <dbReference type="ARBA" id="ARBA00022448"/>
    </source>
</evidence>
<comment type="similarity">
    <text evidence="3">Belongs to the WD repeat SEC13 family.</text>
</comment>
<keyword evidence="8" id="KW-0509">mRNA transport</keyword>
<evidence type="ECO:0000256" key="13">
    <source>
        <dbReference type="ARBA" id="ARBA00023242"/>
    </source>
</evidence>
<dbReference type="GO" id="GO:0005764">
    <property type="term" value="C:lysosome"/>
    <property type="evidence" value="ECO:0007669"/>
    <property type="project" value="UniProtKB-SubCell"/>
</dbReference>
<dbReference type="InterPro" id="IPR036322">
    <property type="entry name" value="WD40_repeat_dom_sf"/>
</dbReference>
<reference evidence="16" key="1">
    <citation type="journal article" date="2011" name="Genome Biol.">
        <title>The draft genome of the carcinogenic human liver fluke Clonorchis sinensis.</title>
        <authorList>
            <person name="Wang X."/>
            <person name="Chen W."/>
            <person name="Huang Y."/>
            <person name="Sun J."/>
            <person name="Men J."/>
            <person name="Liu H."/>
            <person name="Luo F."/>
            <person name="Guo L."/>
            <person name="Lv X."/>
            <person name="Deng C."/>
            <person name="Zhou C."/>
            <person name="Fan Y."/>
            <person name="Li X."/>
            <person name="Huang L."/>
            <person name="Hu Y."/>
            <person name="Liang C."/>
            <person name="Hu X."/>
            <person name="Xu J."/>
            <person name="Yu X."/>
        </authorList>
    </citation>
    <scope>NUCLEOTIDE SEQUENCE [LARGE SCALE GENOMIC DNA]</scope>
    <source>
        <strain evidence="16">Henan</strain>
    </source>
</reference>
<dbReference type="GO" id="GO:0005198">
    <property type="term" value="F:structural molecule activity"/>
    <property type="evidence" value="ECO:0007669"/>
    <property type="project" value="InterPro"/>
</dbReference>
<evidence type="ECO:0000256" key="12">
    <source>
        <dbReference type="ARBA" id="ARBA00023228"/>
    </source>
</evidence>
<dbReference type="AlphaFoldDB" id="G7Y679"/>
<dbReference type="GO" id="GO:0030127">
    <property type="term" value="C:COPII vesicle coat"/>
    <property type="evidence" value="ECO:0007669"/>
    <property type="project" value="TreeGrafter"/>
</dbReference>
<dbReference type="GO" id="GO:0051028">
    <property type="term" value="P:mRNA transport"/>
    <property type="evidence" value="ECO:0007669"/>
    <property type="project" value="UniProtKB-KW"/>
</dbReference>
<dbReference type="GO" id="GO:0090114">
    <property type="term" value="P:COPII-coated vesicle budding"/>
    <property type="evidence" value="ECO:0007669"/>
    <property type="project" value="TreeGrafter"/>
</dbReference>
<dbReference type="GO" id="GO:0032008">
    <property type="term" value="P:positive regulation of TOR signaling"/>
    <property type="evidence" value="ECO:0007669"/>
    <property type="project" value="TreeGrafter"/>
</dbReference>
<dbReference type="InterPro" id="IPR001680">
    <property type="entry name" value="WD40_rpt"/>
</dbReference>
<evidence type="ECO:0000256" key="2">
    <source>
        <dbReference type="ARBA" id="ARBA00004567"/>
    </source>
</evidence>
<feature type="repeat" description="WD" evidence="14">
    <location>
        <begin position="270"/>
        <end position="304"/>
    </location>
</feature>
<dbReference type="PROSITE" id="PS50294">
    <property type="entry name" value="WD_REPEATS_REGION"/>
    <property type="match status" value="1"/>
</dbReference>
<proteinExistence type="inferred from homology"/>
<dbReference type="PANTHER" id="PTHR11024">
    <property type="entry name" value="NUCLEAR PORE COMPLEX PROTEIN SEC13 / SEH1 FAMILY MEMBER"/>
    <property type="match status" value="1"/>
</dbReference>
<dbReference type="GO" id="GO:0032527">
    <property type="term" value="P:protein exit from endoplasmic reticulum"/>
    <property type="evidence" value="ECO:0007669"/>
    <property type="project" value="TreeGrafter"/>
</dbReference>
<feature type="region of interest" description="Disordered" evidence="15">
    <location>
        <begin position="552"/>
        <end position="572"/>
    </location>
</feature>
<sequence>MITLYPYAGINRKHTSEQLVVQLEAEITTPRDDMMWSGQPLSKFFPRHFGGETVDFLDNLKVLRRINQMLRFEVFLNGMGHFFDTFYAFQPTHSAVTLPVPEESTKAEILPVCSSLDRISRYADVGVESRSLCATAALRGYKTKHGLIKDPFTVSTITRLIAKFESTGSVLDFPVKGRKSLSDERAPIVRTTSVPEHHGIFVHNSDVSVDRHSQRQRASDYETPPSPPHYSDQHDAQLDYYGTTLATASSDESIKIFDVRNKKQILVAHLREHQGPVWGLSWSHPMYGSLLASCGYDRKVIIWQEQNGRWGKIHEYTEHASSVNCVSWAPHPYGLMLACASSDGTISILTSDGSNNWHAVRIPNAHSIGVNSVSWAPAINADFMLNPSSINSVNPLIKRFVSAGSDSLIKIWREDTASGTTEWIEETRLEGHSDWVRDVAWAPSLNVARQMIASCGQDGRVIVWVSVGLDEPGAVHMGATVDPKDYVHRPGGTSWSPVVLNTYADVVWHVSWSITGNILAVSGGDNKVTLWKQTLEGGWIALSEISRSHGGPASLLGMDEPSQLSMPPVASG</sequence>
<evidence type="ECO:0000256" key="15">
    <source>
        <dbReference type="SAM" id="MobiDB-lite"/>
    </source>
</evidence>
<feature type="region of interest" description="Disordered" evidence="15">
    <location>
        <begin position="205"/>
        <end position="234"/>
    </location>
</feature>
<evidence type="ECO:0000256" key="7">
    <source>
        <dbReference type="ARBA" id="ARBA00022737"/>
    </source>
</evidence>